<accession>A0ABD3P7U9</accession>
<keyword evidence="2" id="KW-0472">Membrane</keyword>
<dbReference type="Proteomes" id="UP001516023">
    <property type="component" value="Unassembled WGS sequence"/>
</dbReference>
<evidence type="ECO:0000313" key="3">
    <source>
        <dbReference type="EMBL" id="KAL3783286.1"/>
    </source>
</evidence>
<evidence type="ECO:0000313" key="4">
    <source>
        <dbReference type="Proteomes" id="UP001516023"/>
    </source>
</evidence>
<dbReference type="PANTHER" id="PTHR32301">
    <property type="entry name" value="COUNTIN RECEPTOR CNR3-RELATED"/>
    <property type="match status" value="1"/>
</dbReference>
<feature type="transmembrane region" description="Helical" evidence="2">
    <location>
        <begin position="123"/>
        <end position="144"/>
    </location>
</feature>
<comment type="caution">
    <text evidence="3">The sequence shown here is derived from an EMBL/GenBank/DDBJ whole genome shotgun (WGS) entry which is preliminary data.</text>
</comment>
<keyword evidence="2" id="KW-0812">Transmembrane</keyword>
<organism evidence="3 4">
    <name type="scientific">Cyclotella cryptica</name>
    <dbReference type="NCBI Taxonomy" id="29204"/>
    <lineage>
        <taxon>Eukaryota</taxon>
        <taxon>Sar</taxon>
        <taxon>Stramenopiles</taxon>
        <taxon>Ochrophyta</taxon>
        <taxon>Bacillariophyta</taxon>
        <taxon>Coscinodiscophyceae</taxon>
        <taxon>Thalassiosirophycidae</taxon>
        <taxon>Stephanodiscales</taxon>
        <taxon>Stephanodiscaceae</taxon>
        <taxon>Cyclotella</taxon>
    </lineage>
</organism>
<dbReference type="AlphaFoldDB" id="A0ABD3P7U9"/>
<evidence type="ECO:0000256" key="1">
    <source>
        <dbReference type="SAM" id="MobiDB-lite"/>
    </source>
</evidence>
<feature type="compositionally biased region" description="Basic and acidic residues" evidence="1">
    <location>
        <begin position="1"/>
        <end position="26"/>
    </location>
</feature>
<proteinExistence type="predicted"/>
<evidence type="ECO:0000256" key="2">
    <source>
        <dbReference type="SAM" id="Phobius"/>
    </source>
</evidence>
<dbReference type="EMBL" id="JABMIG020000264">
    <property type="protein sequence ID" value="KAL3783286.1"/>
    <property type="molecule type" value="Genomic_DNA"/>
</dbReference>
<reference evidence="3 4" key="1">
    <citation type="journal article" date="2020" name="G3 (Bethesda)">
        <title>Improved Reference Genome for Cyclotella cryptica CCMP332, a Model for Cell Wall Morphogenesis, Salinity Adaptation, and Lipid Production in Diatoms (Bacillariophyta).</title>
        <authorList>
            <person name="Roberts W.R."/>
            <person name="Downey K.M."/>
            <person name="Ruck E.C."/>
            <person name="Traller J.C."/>
            <person name="Alverson A.J."/>
        </authorList>
    </citation>
    <scope>NUCLEOTIDE SEQUENCE [LARGE SCALE GENOMIC DNA]</scope>
    <source>
        <strain evidence="3 4">CCMP332</strain>
    </source>
</reference>
<sequence>MPERSDIELSASERHTEDEDYTRSENEVGVSRSRASSSSGIDDLDFIDPDAVDFEPLLVSGTGKILSYHDSSFYDYEDVENESCSECSSVSIATRITSNVTVYGTRLEEWPSRRMSMRYRSRLNALVSTFTFPSLWSFNAYSYSLSLSQMIRGGIFVTALACLIFGALFSRLPNLQLQTHIFKATNNIIEEAGSDESFRHMMNVDIALTSVTTSRVVLWLPTFYTSTSTEMKELLGIMVRVIPLCFSRSVVYYQMDLNPGVGSILLGGLRKHSTQQYLTKDNEPLPEVVVTPFFRNAATKLFDDVHEGIFLTIVSNPIYTYAMDHSFFSESSKASGMVAPDNLLVRHLAGITDKKGAVDEWDFHHAKNMLRTRFFLISCKDPMESLRRLSYFRRGKFSKQLVGRSGSCLREQFQFEKECNKIHIAQQQFSRFDPEALAGIKSKHGYDLLLFEYSEKLFLEQKLLFNFD</sequence>
<keyword evidence="4" id="KW-1185">Reference proteome</keyword>
<name>A0ABD3P7U9_9STRA</name>
<feature type="transmembrane region" description="Helical" evidence="2">
    <location>
        <begin position="150"/>
        <end position="169"/>
    </location>
</feature>
<dbReference type="PANTHER" id="PTHR32301:SF6">
    <property type="entry name" value="GOLVESIN-RELATED"/>
    <property type="match status" value="1"/>
</dbReference>
<gene>
    <name evidence="3" type="ORF">HJC23_007955</name>
</gene>
<protein>
    <submittedName>
        <fullName evidence="3">Uncharacterized protein</fullName>
    </submittedName>
</protein>
<keyword evidence="2" id="KW-1133">Transmembrane helix</keyword>
<feature type="region of interest" description="Disordered" evidence="1">
    <location>
        <begin position="1"/>
        <end position="39"/>
    </location>
</feature>
<dbReference type="InterPro" id="IPR053259">
    <property type="entry name" value="Golvesin-related_Golgi"/>
</dbReference>